<comment type="similarity">
    <text evidence="2 9">Belongs to the iron/manganese superoxide dismutase family.</text>
</comment>
<feature type="non-terminal residue" evidence="12">
    <location>
        <position position="215"/>
    </location>
</feature>
<dbReference type="SUPFAM" id="SSF46609">
    <property type="entry name" value="Fe,Mn superoxide dismutase (SOD), N-terminal domain"/>
    <property type="match status" value="1"/>
</dbReference>
<dbReference type="PANTHER" id="PTHR43595">
    <property type="entry name" value="37S RIBOSOMAL PROTEIN S26, MITOCHONDRIAL"/>
    <property type="match status" value="1"/>
</dbReference>
<proteinExistence type="inferred from homology"/>
<feature type="domain" description="Manganese/iron superoxide dismutase N-terminal" evidence="10">
    <location>
        <begin position="1"/>
        <end position="86"/>
    </location>
</feature>
<protein>
    <recommendedName>
        <fullName evidence="3 9">Superoxide dismutase</fullName>
        <ecNumber evidence="3 9">1.15.1.1</ecNumber>
    </recommendedName>
</protein>
<dbReference type="PANTHER" id="PTHR43595:SF2">
    <property type="entry name" value="SMALL RIBOSOMAL SUBUNIT PROTEIN MS42"/>
    <property type="match status" value="1"/>
</dbReference>
<dbReference type="AlphaFoldDB" id="A0A1B6IRV0"/>
<evidence type="ECO:0000256" key="9">
    <source>
        <dbReference type="RuleBase" id="RU000414"/>
    </source>
</evidence>
<dbReference type="EC" id="1.15.1.1" evidence="3 9"/>
<evidence type="ECO:0000256" key="2">
    <source>
        <dbReference type="ARBA" id="ARBA00008714"/>
    </source>
</evidence>
<feature type="non-terminal residue" evidence="12">
    <location>
        <position position="1"/>
    </location>
</feature>
<dbReference type="PIRSF" id="PIRSF000349">
    <property type="entry name" value="SODismutase"/>
    <property type="match status" value="1"/>
</dbReference>
<dbReference type="PROSITE" id="PS00088">
    <property type="entry name" value="SOD_MN"/>
    <property type="match status" value="1"/>
</dbReference>
<dbReference type="Pfam" id="PF02777">
    <property type="entry name" value="Sod_Fe_C"/>
    <property type="match status" value="1"/>
</dbReference>
<dbReference type="InterPro" id="IPR019832">
    <property type="entry name" value="Mn/Fe_SOD_C"/>
</dbReference>
<evidence type="ECO:0000259" key="10">
    <source>
        <dbReference type="Pfam" id="PF00081"/>
    </source>
</evidence>
<dbReference type="InterPro" id="IPR036314">
    <property type="entry name" value="SOD_C_sf"/>
</dbReference>
<comment type="function">
    <text evidence="1">Destroys superoxide anion radicals which are normally produced within the cells and which are toxic to biological systems.</text>
</comment>
<evidence type="ECO:0000256" key="1">
    <source>
        <dbReference type="ARBA" id="ARBA00002170"/>
    </source>
</evidence>
<feature type="binding site" evidence="8">
    <location>
        <position position="78"/>
    </location>
    <ligand>
        <name>Mn(2+)</name>
        <dbReference type="ChEBI" id="CHEBI:29035"/>
    </ligand>
</feature>
<name>A0A1B6IRV0_9HEMI</name>
<evidence type="ECO:0000256" key="8">
    <source>
        <dbReference type="PIRSR" id="PIRSR000349-1"/>
    </source>
</evidence>
<dbReference type="Pfam" id="PF00081">
    <property type="entry name" value="Sod_Fe_N"/>
    <property type="match status" value="1"/>
</dbReference>
<keyword evidence="5 9" id="KW-0560">Oxidoreductase</keyword>
<reference evidence="12" key="1">
    <citation type="submission" date="2015-11" db="EMBL/GenBank/DDBJ databases">
        <title>De novo transcriptome assembly of four potential Pierce s Disease insect vectors from Arizona vineyards.</title>
        <authorList>
            <person name="Tassone E.E."/>
        </authorList>
    </citation>
    <scope>NUCLEOTIDE SEQUENCE</scope>
</reference>
<dbReference type="PRINTS" id="PR01703">
    <property type="entry name" value="MNSODISMTASE"/>
</dbReference>
<keyword evidence="6" id="KW-0464">Manganese</keyword>
<gene>
    <name evidence="12" type="ORF">g.2250</name>
</gene>
<dbReference type="GO" id="GO:0046872">
    <property type="term" value="F:metal ion binding"/>
    <property type="evidence" value="ECO:0007669"/>
    <property type="project" value="UniProtKB-KW"/>
</dbReference>
<dbReference type="InterPro" id="IPR019831">
    <property type="entry name" value="Mn/Fe_SOD_N"/>
</dbReference>
<feature type="domain" description="Manganese/iron superoxide dismutase C-terminal" evidence="11">
    <location>
        <begin position="98"/>
        <end position="197"/>
    </location>
</feature>
<dbReference type="InterPro" id="IPR036324">
    <property type="entry name" value="Mn/Fe_SOD_N_sf"/>
</dbReference>
<dbReference type="InterPro" id="IPR019833">
    <property type="entry name" value="Mn/Fe_SOD_BS"/>
</dbReference>
<keyword evidence="4 8" id="KW-0479">Metal-binding</keyword>
<feature type="binding site" evidence="8">
    <location>
        <position position="169"/>
    </location>
    <ligand>
        <name>Mn(2+)</name>
        <dbReference type="ChEBI" id="CHEBI:29035"/>
    </ligand>
</feature>
<feature type="binding site" evidence="8">
    <location>
        <position position="165"/>
    </location>
    <ligand>
        <name>Mn(2+)</name>
        <dbReference type="ChEBI" id="CHEBI:29035"/>
    </ligand>
</feature>
<comment type="catalytic activity">
    <reaction evidence="7 9">
        <text>2 superoxide + 2 H(+) = H2O2 + O2</text>
        <dbReference type="Rhea" id="RHEA:20696"/>
        <dbReference type="ChEBI" id="CHEBI:15378"/>
        <dbReference type="ChEBI" id="CHEBI:15379"/>
        <dbReference type="ChEBI" id="CHEBI:16240"/>
        <dbReference type="ChEBI" id="CHEBI:18421"/>
        <dbReference type="EC" id="1.15.1.1"/>
    </reaction>
</comment>
<evidence type="ECO:0000256" key="6">
    <source>
        <dbReference type="ARBA" id="ARBA00023211"/>
    </source>
</evidence>
<evidence type="ECO:0000256" key="4">
    <source>
        <dbReference type="ARBA" id="ARBA00022723"/>
    </source>
</evidence>
<organism evidence="12">
    <name type="scientific">Homalodisca liturata</name>
    <dbReference type="NCBI Taxonomy" id="320908"/>
    <lineage>
        <taxon>Eukaryota</taxon>
        <taxon>Metazoa</taxon>
        <taxon>Ecdysozoa</taxon>
        <taxon>Arthropoda</taxon>
        <taxon>Hexapoda</taxon>
        <taxon>Insecta</taxon>
        <taxon>Pterygota</taxon>
        <taxon>Neoptera</taxon>
        <taxon>Paraneoptera</taxon>
        <taxon>Hemiptera</taxon>
        <taxon>Auchenorrhyncha</taxon>
        <taxon>Membracoidea</taxon>
        <taxon>Cicadellidae</taxon>
        <taxon>Cicadellinae</taxon>
        <taxon>Proconiini</taxon>
        <taxon>Homalodisca</taxon>
    </lineage>
</organism>
<dbReference type="EMBL" id="GECU01018041">
    <property type="protein sequence ID" value="JAS89665.1"/>
    <property type="molecule type" value="Transcribed_RNA"/>
</dbReference>
<dbReference type="GO" id="GO:0004784">
    <property type="term" value="F:superoxide dismutase activity"/>
    <property type="evidence" value="ECO:0007669"/>
    <property type="project" value="UniProtKB-EC"/>
</dbReference>
<dbReference type="InterPro" id="IPR001189">
    <property type="entry name" value="Mn/Fe_SOD"/>
</dbReference>
<dbReference type="Gene3D" id="1.10.287.990">
    <property type="entry name" value="Fe,Mn superoxide dismutase (SOD) domain"/>
    <property type="match status" value="1"/>
</dbReference>
<evidence type="ECO:0000256" key="3">
    <source>
        <dbReference type="ARBA" id="ARBA00012682"/>
    </source>
</evidence>
<feature type="binding site" evidence="8">
    <location>
        <position position="22"/>
    </location>
    <ligand>
        <name>Mn(2+)</name>
        <dbReference type="ChEBI" id="CHEBI:29035"/>
    </ligand>
</feature>
<accession>A0A1B6IRV0</accession>
<evidence type="ECO:0000259" key="11">
    <source>
        <dbReference type="Pfam" id="PF02777"/>
    </source>
</evidence>
<dbReference type="GO" id="GO:0005737">
    <property type="term" value="C:cytoplasm"/>
    <property type="evidence" value="ECO:0007669"/>
    <property type="project" value="TreeGrafter"/>
</dbReference>
<evidence type="ECO:0000256" key="5">
    <source>
        <dbReference type="ARBA" id="ARBA00023002"/>
    </source>
</evidence>
<dbReference type="SUPFAM" id="SSF54719">
    <property type="entry name" value="Fe,Mn superoxide dismutase (SOD), C-terminal domain"/>
    <property type="match status" value="1"/>
</dbReference>
<sequence length="215" mass="24735">PSLLYAYDALEPHIDEETMRLHHQKHHASYVAGLEGLSTSTPSNSCLHNLLGGMFSNGGISEKDKDILARFGGGHYNHSLFWQYMSPESSKADMSPFLTDRIKSDFGSFEEFKREFNDKSAKVFGSGWCWWVFNTKQAKSFIATTKDQLNPIMDDVHNVCLLGLDVWEHAYYVKYRNERVKYIDSWWEVVNWDMVSQIHDKIALNGKQLEISDDG</sequence>
<dbReference type="Gene3D" id="3.55.40.20">
    <property type="entry name" value="Iron/manganese superoxide dismutase, C-terminal domain"/>
    <property type="match status" value="1"/>
</dbReference>
<evidence type="ECO:0000256" key="7">
    <source>
        <dbReference type="ARBA" id="ARBA00049204"/>
    </source>
</evidence>
<comment type="function">
    <text evidence="9">Destroys radicals which are normally produced within the cells and which are toxic to biological systems.</text>
</comment>
<evidence type="ECO:0000313" key="12">
    <source>
        <dbReference type="EMBL" id="JAS89665.1"/>
    </source>
</evidence>